<evidence type="ECO:0000313" key="2">
    <source>
        <dbReference type="Proteomes" id="UP001501183"/>
    </source>
</evidence>
<comment type="caution">
    <text evidence="1">The sequence shown here is derived from an EMBL/GenBank/DDBJ whole genome shotgun (WGS) entry which is preliminary data.</text>
</comment>
<organism evidence="1 2">
    <name type="scientific">Rhodococcus olei</name>
    <dbReference type="NCBI Taxonomy" id="2161675"/>
    <lineage>
        <taxon>Bacteria</taxon>
        <taxon>Bacillati</taxon>
        <taxon>Actinomycetota</taxon>
        <taxon>Actinomycetes</taxon>
        <taxon>Mycobacteriales</taxon>
        <taxon>Nocardiaceae</taxon>
        <taxon>Rhodococcus</taxon>
    </lineage>
</organism>
<evidence type="ECO:0008006" key="3">
    <source>
        <dbReference type="Google" id="ProtNLM"/>
    </source>
</evidence>
<keyword evidence="2" id="KW-1185">Reference proteome</keyword>
<sequence length="70" mass="7846">MIEYLSRGEVAERLGVALPTIDGHVRRGYMPEPDARIGRNYGWLPSTIDEWTDSRPGRGTRTDLTQSCPA</sequence>
<protein>
    <recommendedName>
        <fullName evidence="3">AlpA family transcriptional regulator</fullName>
    </recommendedName>
</protein>
<reference evidence="2" key="1">
    <citation type="journal article" date="2019" name="Int. J. Syst. Evol. Microbiol.">
        <title>The Global Catalogue of Microorganisms (GCM) 10K type strain sequencing project: providing services to taxonomists for standard genome sequencing and annotation.</title>
        <authorList>
            <consortium name="The Broad Institute Genomics Platform"/>
            <consortium name="The Broad Institute Genome Sequencing Center for Infectious Disease"/>
            <person name="Wu L."/>
            <person name="Ma J."/>
        </authorList>
    </citation>
    <scope>NUCLEOTIDE SEQUENCE [LARGE SCALE GENOMIC DNA]</scope>
    <source>
        <strain evidence="2">JCM 32206</strain>
    </source>
</reference>
<gene>
    <name evidence="1" type="ORF">GCM10023094_23620</name>
</gene>
<dbReference type="Proteomes" id="UP001501183">
    <property type="component" value="Unassembled WGS sequence"/>
</dbReference>
<evidence type="ECO:0000313" key="1">
    <source>
        <dbReference type="EMBL" id="GAA4479064.1"/>
    </source>
</evidence>
<name>A0ABP8P2T8_9NOCA</name>
<proteinExistence type="predicted"/>
<accession>A0ABP8P2T8</accession>
<dbReference type="InterPro" id="IPR009061">
    <property type="entry name" value="DNA-bd_dom_put_sf"/>
</dbReference>
<dbReference type="EMBL" id="BAABFB010000038">
    <property type="protein sequence ID" value="GAA4479064.1"/>
    <property type="molecule type" value="Genomic_DNA"/>
</dbReference>
<dbReference type="SUPFAM" id="SSF46955">
    <property type="entry name" value="Putative DNA-binding domain"/>
    <property type="match status" value="1"/>
</dbReference>